<feature type="domain" description="Phosphatidylinositol transfer protein N-terminal" evidence="1">
    <location>
        <begin position="1"/>
        <end position="262"/>
    </location>
</feature>
<dbReference type="PANTHER" id="PTHR10658:SF11">
    <property type="entry name" value="VIBRATOR, ISOFORM B"/>
    <property type="match status" value="1"/>
</dbReference>
<dbReference type="GO" id="GO:0035091">
    <property type="term" value="F:phosphatidylinositol binding"/>
    <property type="evidence" value="ECO:0007669"/>
    <property type="project" value="TreeGrafter"/>
</dbReference>
<name>A0A6F9DPD9_9ASCI</name>
<evidence type="ECO:0000259" key="1">
    <source>
        <dbReference type="Pfam" id="PF02121"/>
    </source>
</evidence>
<dbReference type="AlphaFoldDB" id="A0A6F9DPD9"/>
<proteinExistence type="evidence at transcript level"/>
<dbReference type="SUPFAM" id="SSF55961">
    <property type="entry name" value="Bet v1-like"/>
    <property type="match status" value="1"/>
</dbReference>
<dbReference type="EMBL" id="LR789038">
    <property type="protein sequence ID" value="CAB3264900.1"/>
    <property type="molecule type" value="mRNA"/>
</dbReference>
<accession>A0A6F9DPD9</accession>
<dbReference type="Gene3D" id="3.30.530.20">
    <property type="match status" value="1"/>
</dbReference>
<dbReference type="GO" id="GO:0031210">
    <property type="term" value="F:phosphatidylcholine binding"/>
    <property type="evidence" value="ECO:0007669"/>
    <property type="project" value="TreeGrafter"/>
</dbReference>
<dbReference type="GO" id="GO:0071944">
    <property type="term" value="C:cell periphery"/>
    <property type="evidence" value="ECO:0007669"/>
    <property type="project" value="UniProtKB-ARBA"/>
</dbReference>
<sequence>MLIKEYRIVLPMTVEEYQVAQLWSVAEASKNETGGGEGIEVLENHPYQKGDECGQYTKKMYHLASRVPKFLEYLAPAGSLELQEEAWNAYPFCKTVITNPAYMKDGFEICIKSLYLPDMGDSENVHKISQEEWKATEVVRLDIANTPVKSSDYKPEFDPQLVKSEKAQRGPLSKHWIEQLRARKLIAESSGDPQDKPAYMCAYKLVSCNFKWFGLQNRVESLIQNIEHRIFLNFNRQVFCWMDKWYGLTMDDIRSIEDQTQKELNEMRAHGCIQGTKGVD</sequence>
<dbReference type="InterPro" id="IPR023393">
    <property type="entry name" value="START-like_dom_sf"/>
</dbReference>
<dbReference type="GO" id="GO:0008525">
    <property type="term" value="F:phosphatidylcholine transporter activity"/>
    <property type="evidence" value="ECO:0007669"/>
    <property type="project" value="TreeGrafter"/>
</dbReference>
<dbReference type="Pfam" id="PF02121">
    <property type="entry name" value="IP_trans"/>
    <property type="match status" value="1"/>
</dbReference>
<gene>
    <name evidence="2" type="primary">Pitpna-001</name>
</gene>
<dbReference type="InterPro" id="IPR055261">
    <property type="entry name" value="PI_transfer_N"/>
</dbReference>
<evidence type="ECO:0000313" key="2">
    <source>
        <dbReference type="EMBL" id="CAB3264900.1"/>
    </source>
</evidence>
<protein>
    <submittedName>
        <fullName evidence="2">Phosphatidylinositol transfer protein alpha isoform-like</fullName>
    </submittedName>
</protein>
<dbReference type="FunFam" id="3.30.530.20:FF:000028">
    <property type="entry name" value="Phosphatidylinositol transfer protein 5"/>
    <property type="match status" value="1"/>
</dbReference>
<dbReference type="GO" id="GO:0005737">
    <property type="term" value="C:cytoplasm"/>
    <property type="evidence" value="ECO:0007669"/>
    <property type="project" value="TreeGrafter"/>
</dbReference>
<dbReference type="PRINTS" id="PR00391">
    <property type="entry name" value="PITRANSFER"/>
</dbReference>
<organism evidence="2">
    <name type="scientific">Phallusia mammillata</name>
    <dbReference type="NCBI Taxonomy" id="59560"/>
    <lineage>
        <taxon>Eukaryota</taxon>
        <taxon>Metazoa</taxon>
        <taxon>Chordata</taxon>
        <taxon>Tunicata</taxon>
        <taxon>Ascidiacea</taxon>
        <taxon>Phlebobranchia</taxon>
        <taxon>Ascidiidae</taxon>
        <taxon>Phallusia</taxon>
    </lineage>
</organism>
<dbReference type="GO" id="GO:0008526">
    <property type="term" value="F:phosphatidylinositol transfer activity"/>
    <property type="evidence" value="ECO:0007669"/>
    <property type="project" value="TreeGrafter"/>
</dbReference>
<dbReference type="InterPro" id="IPR001666">
    <property type="entry name" value="PI_transfer"/>
</dbReference>
<dbReference type="PANTHER" id="PTHR10658">
    <property type="entry name" value="PHOSPHATIDYLINOSITOL TRANSFER PROTEIN"/>
    <property type="match status" value="1"/>
</dbReference>
<reference evidence="2" key="1">
    <citation type="submission" date="2020-04" db="EMBL/GenBank/DDBJ databases">
        <authorList>
            <person name="Neveu A P."/>
        </authorList>
    </citation>
    <scope>NUCLEOTIDE SEQUENCE</scope>
    <source>
        <tissue evidence="2">Whole embryo</tissue>
    </source>
</reference>